<name>A0A2D4NKH4_MICSU</name>
<sequence>MLSEKVKGESEWTQWFYNLLQDTLKEPVLANQSAADIQKPFQATETVGLQPHNNCTGTVKLWDLKLTDKSNSMNLWEEDLLLLMFYTTHSITGQIQSAPSFQNSK</sequence>
<organism evidence="1">
    <name type="scientific">Micrurus surinamensis</name>
    <name type="common">Surinam coral snake</name>
    <dbReference type="NCBI Taxonomy" id="129470"/>
    <lineage>
        <taxon>Eukaryota</taxon>
        <taxon>Metazoa</taxon>
        <taxon>Chordata</taxon>
        <taxon>Craniata</taxon>
        <taxon>Vertebrata</taxon>
        <taxon>Euteleostomi</taxon>
        <taxon>Lepidosauria</taxon>
        <taxon>Squamata</taxon>
        <taxon>Bifurcata</taxon>
        <taxon>Unidentata</taxon>
        <taxon>Episquamata</taxon>
        <taxon>Toxicofera</taxon>
        <taxon>Serpentes</taxon>
        <taxon>Colubroidea</taxon>
        <taxon>Elapidae</taxon>
        <taxon>Elapinae</taxon>
        <taxon>Micrurus</taxon>
    </lineage>
</organism>
<reference evidence="1" key="2">
    <citation type="submission" date="2017-11" db="EMBL/GenBank/DDBJ databases">
        <title>Coralsnake Venomics: Analyses of Venom Gland Transcriptomes and Proteomes of Six Brazilian Taxa.</title>
        <authorList>
            <person name="Aird S.D."/>
            <person name="Jorge da Silva N."/>
            <person name="Qiu L."/>
            <person name="Villar-Briones A."/>
            <person name="Aparecida-Saddi V."/>
            <person name="Campos-Telles M.P."/>
            <person name="Grau M."/>
            <person name="Mikheyev A.S."/>
        </authorList>
    </citation>
    <scope>NUCLEOTIDE SEQUENCE</scope>
    <source>
        <tissue evidence="1">Venom_gland</tissue>
    </source>
</reference>
<dbReference type="EMBL" id="IACN01006697">
    <property type="protein sequence ID" value="LAB46186.1"/>
    <property type="molecule type" value="Transcribed_RNA"/>
</dbReference>
<evidence type="ECO:0000313" key="1">
    <source>
        <dbReference type="EMBL" id="LAB46184.1"/>
    </source>
</evidence>
<accession>A0A2D4NKH4</accession>
<dbReference type="AlphaFoldDB" id="A0A2D4NKH4"/>
<proteinExistence type="predicted"/>
<protein>
    <submittedName>
        <fullName evidence="1">Uncharacterized protein</fullName>
    </submittedName>
</protein>
<reference evidence="1" key="1">
    <citation type="submission" date="2017-07" db="EMBL/GenBank/DDBJ databases">
        <authorList>
            <person name="Mikheyev A."/>
            <person name="Grau M."/>
        </authorList>
    </citation>
    <scope>NUCLEOTIDE SEQUENCE</scope>
    <source>
        <tissue evidence="1">Venom_gland</tissue>
    </source>
</reference>
<dbReference type="EMBL" id="IACN01006696">
    <property type="protein sequence ID" value="LAB46184.1"/>
    <property type="molecule type" value="Transcribed_RNA"/>
</dbReference>